<feature type="chain" id="PRO_5047457665" description="C-type lectin domain-containing protein" evidence="1">
    <location>
        <begin position="21"/>
        <end position="114"/>
    </location>
</feature>
<evidence type="ECO:0000313" key="3">
    <source>
        <dbReference type="Proteomes" id="UP001476798"/>
    </source>
</evidence>
<dbReference type="SUPFAM" id="SSF56436">
    <property type="entry name" value="C-type lectin-like"/>
    <property type="match status" value="1"/>
</dbReference>
<evidence type="ECO:0008006" key="4">
    <source>
        <dbReference type="Google" id="ProtNLM"/>
    </source>
</evidence>
<dbReference type="Proteomes" id="UP001476798">
    <property type="component" value="Unassembled WGS sequence"/>
</dbReference>
<dbReference type="EMBL" id="JAHRIO010064594">
    <property type="protein sequence ID" value="MEQ2179903.1"/>
    <property type="molecule type" value="Genomic_DNA"/>
</dbReference>
<comment type="caution">
    <text evidence="2">The sequence shown here is derived from an EMBL/GenBank/DDBJ whole genome shotgun (WGS) entry which is preliminary data.</text>
</comment>
<proteinExistence type="predicted"/>
<evidence type="ECO:0000313" key="2">
    <source>
        <dbReference type="EMBL" id="MEQ2179903.1"/>
    </source>
</evidence>
<evidence type="ECO:0000256" key="1">
    <source>
        <dbReference type="SAM" id="SignalP"/>
    </source>
</evidence>
<keyword evidence="1" id="KW-0732">Signal</keyword>
<feature type="signal peptide" evidence="1">
    <location>
        <begin position="1"/>
        <end position="20"/>
    </location>
</feature>
<reference evidence="2 3" key="1">
    <citation type="submission" date="2021-06" db="EMBL/GenBank/DDBJ databases">
        <authorList>
            <person name="Palmer J.M."/>
        </authorList>
    </citation>
    <scope>NUCLEOTIDE SEQUENCE [LARGE SCALE GENOMIC DNA]</scope>
    <source>
        <strain evidence="2 3">GA_2019</strain>
        <tissue evidence="2">Muscle</tissue>
    </source>
</reference>
<gene>
    <name evidence="2" type="ORF">GOODEAATRI_030047</name>
</gene>
<sequence length="114" mass="13135">MTGTLLRGLILFLLEVICEGEPTRAGPETMLHPYEQDKLVHQTSRWVLKLFNDSLPFSRAESFCRGQFSSLITLEQSEDKEETVELLRQIGFRSPVWVRDHNRSASKMVALSRQ</sequence>
<organism evidence="2 3">
    <name type="scientific">Goodea atripinnis</name>
    <dbReference type="NCBI Taxonomy" id="208336"/>
    <lineage>
        <taxon>Eukaryota</taxon>
        <taxon>Metazoa</taxon>
        <taxon>Chordata</taxon>
        <taxon>Craniata</taxon>
        <taxon>Vertebrata</taxon>
        <taxon>Euteleostomi</taxon>
        <taxon>Actinopterygii</taxon>
        <taxon>Neopterygii</taxon>
        <taxon>Teleostei</taxon>
        <taxon>Neoteleostei</taxon>
        <taxon>Acanthomorphata</taxon>
        <taxon>Ovalentaria</taxon>
        <taxon>Atherinomorphae</taxon>
        <taxon>Cyprinodontiformes</taxon>
        <taxon>Goodeidae</taxon>
        <taxon>Goodea</taxon>
    </lineage>
</organism>
<name>A0ABV0P8W5_9TELE</name>
<dbReference type="InterPro" id="IPR016187">
    <property type="entry name" value="CTDL_fold"/>
</dbReference>
<feature type="non-terminal residue" evidence="2">
    <location>
        <position position="114"/>
    </location>
</feature>
<protein>
    <recommendedName>
        <fullName evidence="4">C-type lectin domain-containing protein</fullName>
    </recommendedName>
</protein>
<keyword evidence="3" id="KW-1185">Reference proteome</keyword>
<accession>A0ABV0P8W5</accession>